<accession>A0A0H3ZQB8</accession>
<dbReference type="EMBL" id="KP795468">
    <property type="protein sequence ID" value="AKN36099.1"/>
    <property type="molecule type" value="Genomic_DNA"/>
</dbReference>
<sequence length="462" mass="53252">MTQTTITPELKAYLNQAAKAHDLKQLQLQIEGHHGTEIKMSRICDELKTWIGPKIYEHFEHNEQSSLFVCLAAIYAASQLDGGKARWRDKVTPISEGVAYQRADNSLRDNKDKLAPLFTLFQLLAEHEGTKEAKLFLPGKELFTPYIDQTQELELAVQNYLNKHQRVHHDFHNELTVMDDGLTEAIADANVIVQKALKHIGANTHDSAIINTLKSLDLHRSQNELMCLVQSAQENAKCDWFNGEKYIAAYRAFNRLDEIEFILAKVFDKKTPNGFMDAVNTMLSGHVQQRSWSRIREHVAANPRKSILLIAWEMKEINAYSFFNMAFVLMSLYTNKTKLYVKVTGENNHNRTVYTDIKNMVQRIQNSQAEKVPFDVRIDLEEYVYDKVTMLATCEPEYCIETGNSALLEKGIKAYGNYRKTKFEYIGEVNKFLLEHELNLVNELTYAFRTELALLEQQPTRF</sequence>
<name>A0A0H3ZQB8_9VIBR</name>
<proteinExistence type="predicted"/>
<evidence type="ECO:0000313" key="1">
    <source>
        <dbReference type="EMBL" id="AKN36099.1"/>
    </source>
</evidence>
<protein>
    <submittedName>
        <fullName evidence="1">Uncharacterized protein</fullName>
    </submittedName>
</protein>
<organism evidence="1">
    <name type="scientific">Vibrio tasmaniensis</name>
    <dbReference type="NCBI Taxonomy" id="212663"/>
    <lineage>
        <taxon>Bacteria</taxon>
        <taxon>Pseudomonadati</taxon>
        <taxon>Pseudomonadota</taxon>
        <taxon>Gammaproteobacteria</taxon>
        <taxon>Vibrionales</taxon>
        <taxon>Vibrionaceae</taxon>
        <taxon>Vibrio</taxon>
    </lineage>
</organism>
<dbReference type="AlphaFoldDB" id="A0A0H3ZQB8"/>
<reference evidence="1" key="1">
    <citation type="journal article" date="2015" name="MBio">
        <title>Eco-Evolutionary Dynamics of Episomes among Ecologically Cohesive Bacterial Populations.</title>
        <authorList>
            <person name="Xue H."/>
            <person name="Cordero O.X."/>
            <person name="Camas F.M."/>
            <person name="Trimble W."/>
            <person name="Meyer F."/>
            <person name="Guglielmini J."/>
            <person name="Rocha E.P."/>
            <person name="Polz M.F."/>
        </authorList>
    </citation>
    <scope>NUCLEOTIDE SEQUENCE</scope>
    <source>
        <strain evidence="1">1F_279</strain>
    </source>
</reference>